<name>L8HIW3_ACACF</name>
<evidence type="ECO:0000256" key="2">
    <source>
        <dbReference type="SAM" id="MobiDB-lite"/>
    </source>
</evidence>
<feature type="compositionally biased region" description="Low complexity" evidence="2">
    <location>
        <begin position="162"/>
        <end position="195"/>
    </location>
</feature>
<evidence type="ECO:0000313" key="4">
    <source>
        <dbReference type="EMBL" id="ELR25125.1"/>
    </source>
</evidence>
<dbReference type="InterPro" id="IPR003150">
    <property type="entry name" value="DNA-bd_RFX"/>
</dbReference>
<dbReference type="PANTHER" id="PTHR12619">
    <property type="entry name" value="RFX TRANSCRIPTION FACTOR FAMILY"/>
    <property type="match status" value="1"/>
</dbReference>
<protein>
    <submittedName>
        <fullName evidence="4">RFX DNAbinding domain containing protein</fullName>
    </submittedName>
</protein>
<dbReference type="GO" id="GO:0000981">
    <property type="term" value="F:DNA-binding transcription factor activity, RNA polymerase II-specific"/>
    <property type="evidence" value="ECO:0007669"/>
    <property type="project" value="TreeGrafter"/>
</dbReference>
<dbReference type="KEGG" id="acan:ACA1_288460"/>
<feature type="domain" description="RFX-type winged-helix" evidence="3">
    <location>
        <begin position="56"/>
        <end position="133"/>
    </location>
</feature>
<dbReference type="PANTHER" id="PTHR12619:SF5">
    <property type="entry name" value="TRANSCRIPTION FACTOR RFX4"/>
    <property type="match status" value="1"/>
</dbReference>
<dbReference type="GeneID" id="14926168"/>
<gene>
    <name evidence="4" type="ORF">ACA1_288460</name>
</gene>
<dbReference type="InterPro" id="IPR039779">
    <property type="entry name" value="RFX-like"/>
</dbReference>
<reference evidence="4 5" key="1">
    <citation type="journal article" date="2013" name="Genome Biol.">
        <title>Genome of Acanthamoeba castellanii highlights extensive lateral gene transfer and early evolution of tyrosine kinase signaling.</title>
        <authorList>
            <person name="Clarke M."/>
            <person name="Lohan A.J."/>
            <person name="Liu B."/>
            <person name="Lagkouvardos I."/>
            <person name="Roy S."/>
            <person name="Zafar N."/>
            <person name="Bertelli C."/>
            <person name="Schilde C."/>
            <person name="Kianianmomeni A."/>
            <person name="Burglin T.R."/>
            <person name="Frech C."/>
            <person name="Turcotte B."/>
            <person name="Kopec K.O."/>
            <person name="Synnott J.M."/>
            <person name="Choo C."/>
            <person name="Paponov I."/>
            <person name="Finkler A."/>
            <person name="Soon Heng Tan C."/>
            <person name="Hutchins A.P."/>
            <person name="Weinmeier T."/>
            <person name="Rattei T."/>
            <person name="Chu J.S."/>
            <person name="Gimenez G."/>
            <person name="Irimia M."/>
            <person name="Rigden D.J."/>
            <person name="Fitzpatrick D.A."/>
            <person name="Lorenzo-Morales J."/>
            <person name="Bateman A."/>
            <person name="Chiu C.H."/>
            <person name="Tang P."/>
            <person name="Hegemann P."/>
            <person name="Fromm H."/>
            <person name="Raoult D."/>
            <person name="Greub G."/>
            <person name="Miranda-Saavedra D."/>
            <person name="Chen N."/>
            <person name="Nash P."/>
            <person name="Ginger M.L."/>
            <person name="Horn M."/>
            <person name="Schaap P."/>
            <person name="Caler L."/>
            <person name="Loftus B."/>
        </authorList>
    </citation>
    <scope>NUCLEOTIDE SEQUENCE [LARGE SCALE GENOMIC DNA]</scope>
    <source>
        <strain evidence="4 5">Neff</strain>
    </source>
</reference>
<dbReference type="SUPFAM" id="SSF46785">
    <property type="entry name" value="Winged helix' DNA-binding domain"/>
    <property type="match status" value="1"/>
</dbReference>
<keyword evidence="1" id="KW-0238">DNA-binding</keyword>
<dbReference type="InterPro" id="IPR036388">
    <property type="entry name" value="WH-like_DNA-bd_sf"/>
</dbReference>
<proteinExistence type="predicted"/>
<evidence type="ECO:0000259" key="3">
    <source>
        <dbReference type="PROSITE" id="PS51526"/>
    </source>
</evidence>
<dbReference type="InterPro" id="IPR036390">
    <property type="entry name" value="WH_DNA-bd_sf"/>
</dbReference>
<dbReference type="OrthoDB" id="10056949at2759"/>
<dbReference type="Pfam" id="PF02257">
    <property type="entry name" value="RFX_DNA_binding"/>
    <property type="match status" value="1"/>
</dbReference>
<dbReference type="RefSeq" id="XP_004367880.1">
    <property type="nucleotide sequence ID" value="XM_004367823.1"/>
</dbReference>
<sequence length="341" mass="37928">MHTTAKSPTPSRPARLMDNLEFRSRLSSWSNKQHQDHSKAGTILWYVSPLSVVSEAITWQPLQENYEVGCRESIAKEDVYHHYVAHCQAEGTEPLRASMFGKLVHRAFPGLKSSRIGTRGATRHSYKSFRPRDAYAMPSQAAAKGGNIASRSAGTRKPERPVVPLVQVKQQLPDEGMDSSVDSSSYPSSPMSSYSPRPQGQDEPRGQVYRQYAYNYYNDSSPTSFSSPTLPFETFSYTSNAFSAYLLPRASEWTTSKPQELQSADCACEECNQLAASWSGAVRGSGPAYLPGSGPSAGSFYGPASENSYWATQDSNMMRRQLPMQFADYLCRDLEAERFTR</sequence>
<dbReference type="PROSITE" id="PS51526">
    <property type="entry name" value="RFX_DBD"/>
    <property type="match status" value="1"/>
</dbReference>
<accession>L8HIW3</accession>
<dbReference type="EMBL" id="KB007805">
    <property type="protein sequence ID" value="ELR25125.1"/>
    <property type="molecule type" value="Genomic_DNA"/>
</dbReference>
<keyword evidence="5" id="KW-1185">Reference proteome</keyword>
<dbReference type="VEuPathDB" id="AmoebaDB:ACA1_288460"/>
<dbReference type="AlphaFoldDB" id="L8HIW3"/>
<dbReference type="GO" id="GO:0000978">
    <property type="term" value="F:RNA polymerase II cis-regulatory region sequence-specific DNA binding"/>
    <property type="evidence" value="ECO:0007669"/>
    <property type="project" value="TreeGrafter"/>
</dbReference>
<feature type="region of interest" description="Disordered" evidence="2">
    <location>
        <begin position="138"/>
        <end position="204"/>
    </location>
</feature>
<evidence type="ECO:0000313" key="5">
    <source>
        <dbReference type="Proteomes" id="UP000011083"/>
    </source>
</evidence>
<dbReference type="Proteomes" id="UP000011083">
    <property type="component" value="Unassembled WGS sequence"/>
</dbReference>
<dbReference type="Gene3D" id="1.10.10.10">
    <property type="entry name" value="Winged helix-like DNA-binding domain superfamily/Winged helix DNA-binding domain"/>
    <property type="match status" value="1"/>
</dbReference>
<evidence type="ECO:0000256" key="1">
    <source>
        <dbReference type="ARBA" id="ARBA00023125"/>
    </source>
</evidence>
<organism evidence="4 5">
    <name type="scientific">Acanthamoeba castellanii (strain ATCC 30010 / Neff)</name>
    <dbReference type="NCBI Taxonomy" id="1257118"/>
    <lineage>
        <taxon>Eukaryota</taxon>
        <taxon>Amoebozoa</taxon>
        <taxon>Discosea</taxon>
        <taxon>Longamoebia</taxon>
        <taxon>Centramoebida</taxon>
        <taxon>Acanthamoebidae</taxon>
        <taxon>Acanthamoeba</taxon>
    </lineage>
</organism>